<dbReference type="Pfam" id="PF03150">
    <property type="entry name" value="CCP_MauG"/>
    <property type="match status" value="1"/>
</dbReference>
<comment type="subcellular location">
    <subcellularLocation>
        <location evidence="1">Cell envelope</location>
    </subcellularLocation>
</comment>
<dbReference type="GO" id="GO:0046872">
    <property type="term" value="F:metal ion binding"/>
    <property type="evidence" value="ECO:0007669"/>
    <property type="project" value="UniProtKB-KW"/>
</dbReference>
<keyword evidence="2 7" id="KW-0349">Heme</keyword>
<dbReference type="Proteomes" id="UP000543836">
    <property type="component" value="Unassembled WGS sequence"/>
</dbReference>
<dbReference type="GO" id="GO:0009055">
    <property type="term" value="F:electron transfer activity"/>
    <property type="evidence" value="ECO:0007669"/>
    <property type="project" value="InterPro"/>
</dbReference>
<dbReference type="InterPro" id="IPR004852">
    <property type="entry name" value="Di-haem_cyt_c_peroxidsae"/>
</dbReference>
<keyword evidence="5 10" id="KW-0560">Oxidoreductase</keyword>
<evidence type="ECO:0000259" key="9">
    <source>
        <dbReference type="PROSITE" id="PS51007"/>
    </source>
</evidence>
<dbReference type="InterPro" id="IPR036909">
    <property type="entry name" value="Cyt_c-like_dom_sf"/>
</dbReference>
<keyword evidence="11" id="KW-1185">Reference proteome</keyword>
<evidence type="ECO:0000256" key="2">
    <source>
        <dbReference type="ARBA" id="ARBA00022617"/>
    </source>
</evidence>
<feature type="domain" description="Cytochrome c" evidence="9">
    <location>
        <begin position="210"/>
        <end position="386"/>
    </location>
</feature>
<keyword evidence="3 7" id="KW-0479">Metal-binding</keyword>
<dbReference type="AlphaFoldDB" id="A0A7W7EPR0"/>
<dbReference type="PANTHER" id="PTHR30600">
    <property type="entry name" value="CYTOCHROME C PEROXIDASE-RELATED"/>
    <property type="match status" value="1"/>
</dbReference>
<sequence length="393" mass="43026">MLTMTSVHAGQALSRADVRRQAQALGALGKALFFDPSLSASGKMACSSCHDPNHAFGPTDDRAVQLGGGDLHQPGLRAVPSLEYLQAVPPFTEHFFESEDEADESVDNGPTGGLTWDGRVDRGWEQARIPLLSDFEMANKSEAEVARHVLAAGYGKAITDIAGVKSVSDPVILFRTAVKALEVFQQDYRTFYPYSSKYDAVLAGKAALTPQEARGLDLFNAPEKGNCASCHISQRGNDGTPPQFTDYGLIAIGVPRNRDIPANKDPAFYDLGLCGPLRTDFIGHEDYCGLFRTPTLRNVALRKTFFHNGDIHSLRDAVRFYVERETHPERWYTRKPDGSVDKYDDLPEAAKANINTEPPFDRKTGDEPALSPTEIDAIVAFLGTLTDGYEPSE</sequence>
<dbReference type="InterPro" id="IPR051395">
    <property type="entry name" value="Cytochrome_c_Peroxidase/MauG"/>
</dbReference>
<gene>
    <name evidence="10" type="ORF">GGE60_005650</name>
</gene>
<dbReference type="SUPFAM" id="SSF46626">
    <property type="entry name" value="Cytochrome c"/>
    <property type="match status" value="2"/>
</dbReference>
<evidence type="ECO:0000256" key="5">
    <source>
        <dbReference type="ARBA" id="ARBA00023002"/>
    </source>
</evidence>
<feature type="domain" description="Cytochrome c" evidence="9">
    <location>
        <begin position="24"/>
        <end position="178"/>
    </location>
</feature>
<keyword evidence="10" id="KW-0575">Peroxidase</keyword>
<dbReference type="InterPro" id="IPR009056">
    <property type="entry name" value="Cyt_c-like_dom"/>
</dbReference>
<dbReference type="Gene3D" id="1.10.760.10">
    <property type="entry name" value="Cytochrome c-like domain"/>
    <property type="match status" value="2"/>
</dbReference>
<dbReference type="PROSITE" id="PS51007">
    <property type="entry name" value="CYTC"/>
    <property type="match status" value="2"/>
</dbReference>
<organism evidence="10 11">
    <name type="scientific">Rhizobium leucaenae</name>
    <dbReference type="NCBI Taxonomy" id="29450"/>
    <lineage>
        <taxon>Bacteria</taxon>
        <taxon>Pseudomonadati</taxon>
        <taxon>Pseudomonadota</taxon>
        <taxon>Alphaproteobacteria</taxon>
        <taxon>Hyphomicrobiales</taxon>
        <taxon>Rhizobiaceae</taxon>
        <taxon>Rhizobium/Agrobacterium group</taxon>
        <taxon>Rhizobium</taxon>
    </lineage>
</organism>
<evidence type="ECO:0000256" key="3">
    <source>
        <dbReference type="ARBA" id="ARBA00022723"/>
    </source>
</evidence>
<dbReference type="EC" id="1.11.1.5" evidence="10"/>
<dbReference type="PANTHER" id="PTHR30600:SF10">
    <property type="entry name" value="BLL6722 PROTEIN"/>
    <property type="match status" value="1"/>
</dbReference>
<feature type="region of interest" description="Disordered" evidence="8">
    <location>
        <begin position="98"/>
        <end position="117"/>
    </location>
</feature>
<evidence type="ECO:0000256" key="4">
    <source>
        <dbReference type="ARBA" id="ARBA00022729"/>
    </source>
</evidence>
<dbReference type="GO" id="GO:0020037">
    <property type="term" value="F:heme binding"/>
    <property type="evidence" value="ECO:0007669"/>
    <property type="project" value="InterPro"/>
</dbReference>
<protein>
    <submittedName>
        <fullName evidence="10">Cytochrome c peroxidase</fullName>
        <ecNumber evidence="10">1.11.1.5</ecNumber>
    </submittedName>
</protein>
<evidence type="ECO:0000313" key="10">
    <source>
        <dbReference type="EMBL" id="MBB4571488.1"/>
    </source>
</evidence>
<comment type="caution">
    <text evidence="10">The sequence shown here is derived from an EMBL/GenBank/DDBJ whole genome shotgun (WGS) entry which is preliminary data.</text>
</comment>
<reference evidence="10 11" key="1">
    <citation type="submission" date="2020-08" db="EMBL/GenBank/DDBJ databases">
        <title>Genomic Encyclopedia of Type Strains, Phase IV (KMG-V): Genome sequencing to study the core and pangenomes of soil and plant-associated prokaryotes.</title>
        <authorList>
            <person name="Whitman W."/>
        </authorList>
    </citation>
    <scope>NUCLEOTIDE SEQUENCE [LARGE SCALE GENOMIC DNA]</scope>
    <source>
        <strain evidence="10 11">SEMIA 492</strain>
    </source>
</reference>
<dbReference type="EMBL" id="JACIIG010000026">
    <property type="protein sequence ID" value="MBB4571488.1"/>
    <property type="molecule type" value="Genomic_DNA"/>
</dbReference>
<evidence type="ECO:0000313" key="11">
    <source>
        <dbReference type="Proteomes" id="UP000543836"/>
    </source>
</evidence>
<evidence type="ECO:0000256" key="7">
    <source>
        <dbReference type="PROSITE-ProRule" id="PRU00433"/>
    </source>
</evidence>
<dbReference type="GO" id="GO:0030313">
    <property type="term" value="C:cell envelope"/>
    <property type="evidence" value="ECO:0007669"/>
    <property type="project" value="UniProtKB-SubCell"/>
</dbReference>
<accession>A0A7W7EPR0</accession>
<keyword evidence="6 7" id="KW-0408">Iron</keyword>
<keyword evidence="4" id="KW-0732">Signal</keyword>
<dbReference type="GO" id="GO:0004130">
    <property type="term" value="F:cytochrome-c peroxidase activity"/>
    <property type="evidence" value="ECO:0007669"/>
    <property type="project" value="UniProtKB-EC"/>
</dbReference>
<evidence type="ECO:0000256" key="8">
    <source>
        <dbReference type="SAM" id="MobiDB-lite"/>
    </source>
</evidence>
<evidence type="ECO:0000256" key="1">
    <source>
        <dbReference type="ARBA" id="ARBA00004196"/>
    </source>
</evidence>
<proteinExistence type="predicted"/>
<name>A0A7W7EPR0_9HYPH</name>
<evidence type="ECO:0000256" key="6">
    <source>
        <dbReference type="ARBA" id="ARBA00023004"/>
    </source>
</evidence>